<name>A0A1I5J3Q5_9PSEU</name>
<dbReference type="STRING" id="455193.SAMN05421805_12137"/>
<dbReference type="AlphaFoldDB" id="A0A1I5J3Q5"/>
<keyword evidence="1" id="KW-1133">Transmembrane helix</keyword>
<dbReference type="EMBL" id="FOUP01000021">
    <property type="protein sequence ID" value="SFO67387.1"/>
    <property type="molecule type" value="Genomic_DNA"/>
</dbReference>
<organism evidence="2 3">
    <name type="scientific">Saccharopolyspora antimicrobica</name>
    <dbReference type="NCBI Taxonomy" id="455193"/>
    <lineage>
        <taxon>Bacteria</taxon>
        <taxon>Bacillati</taxon>
        <taxon>Actinomycetota</taxon>
        <taxon>Actinomycetes</taxon>
        <taxon>Pseudonocardiales</taxon>
        <taxon>Pseudonocardiaceae</taxon>
        <taxon>Saccharopolyspora</taxon>
    </lineage>
</organism>
<accession>A0A1I5J3Q5</accession>
<keyword evidence="1" id="KW-0472">Membrane</keyword>
<evidence type="ECO:0000313" key="2">
    <source>
        <dbReference type="EMBL" id="SFO67387.1"/>
    </source>
</evidence>
<proteinExistence type="predicted"/>
<protein>
    <submittedName>
        <fullName evidence="2">Uncharacterized protein</fullName>
    </submittedName>
</protein>
<reference evidence="2 3" key="1">
    <citation type="submission" date="2016-10" db="EMBL/GenBank/DDBJ databases">
        <authorList>
            <person name="de Groot N.N."/>
        </authorList>
    </citation>
    <scope>NUCLEOTIDE SEQUENCE [LARGE SCALE GENOMIC DNA]</scope>
    <source>
        <strain evidence="2 3">CPCC 201259</strain>
    </source>
</reference>
<dbReference type="RefSeq" id="WP_093158594.1">
    <property type="nucleotide sequence ID" value="NZ_FOUP01000021.1"/>
</dbReference>
<keyword evidence="1" id="KW-0812">Transmembrane</keyword>
<evidence type="ECO:0000256" key="1">
    <source>
        <dbReference type="SAM" id="Phobius"/>
    </source>
</evidence>
<dbReference type="Proteomes" id="UP000199398">
    <property type="component" value="Unassembled WGS sequence"/>
</dbReference>
<feature type="transmembrane region" description="Helical" evidence="1">
    <location>
        <begin position="33"/>
        <end position="55"/>
    </location>
</feature>
<evidence type="ECO:0000313" key="3">
    <source>
        <dbReference type="Proteomes" id="UP000199398"/>
    </source>
</evidence>
<sequence length="88" mass="9427">MAEGDGVRNAVDKSVIETNVQVGIMHGDIELGFTAWLGLGLTAGLAAGLASGLINERRFSRGHSRCQPERLRLGAPSRIDKHGLDLYL</sequence>
<gene>
    <name evidence="2" type="ORF">SAMN05421805_12137</name>
</gene>